<keyword evidence="6" id="KW-1185">Reference proteome</keyword>
<dbReference type="SMART" id="SM00052">
    <property type="entry name" value="EAL"/>
    <property type="match status" value="1"/>
</dbReference>
<dbReference type="KEGG" id="ajp:AMJAP_2946"/>
<dbReference type="InterPro" id="IPR029787">
    <property type="entry name" value="Nucleotide_cyclase"/>
</dbReference>
<dbReference type="AlphaFoldDB" id="A0A7R6PCK8"/>
<dbReference type="SUPFAM" id="SSF55785">
    <property type="entry name" value="PYP-like sensor domain (PAS domain)"/>
    <property type="match status" value="1"/>
</dbReference>
<dbReference type="InterPro" id="IPR050706">
    <property type="entry name" value="Cyclic-di-GMP_PDE-like"/>
</dbReference>
<dbReference type="InterPro" id="IPR000014">
    <property type="entry name" value="PAS"/>
</dbReference>
<dbReference type="Gene3D" id="3.30.70.270">
    <property type="match status" value="1"/>
</dbReference>
<protein>
    <submittedName>
        <fullName evidence="5">Uncharacterized protein</fullName>
    </submittedName>
</protein>
<dbReference type="RefSeq" id="WP_201356386.1">
    <property type="nucleotide sequence ID" value="NZ_AP014545.1"/>
</dbReference>
<dbReference type="NCBIfam" id="TIGR00254">
    <property type="entry name" value="GGDEF"/>
    <property type="match status" value="1"/>
</dbReference>
<dbReference type="CDD" id="cd01948">
    <property type="entry name" value="EAL"/>
    <property type="match status" value="1"/>
</dbReference>
<dbReference type="Pfam" id="PF00990">
    <property type="entry name" value="GGDEF"/>
    <property type="match status" value="1"/>
</dbReference>
<dbReference type="EMBL" id="AP014545">
    <property type="protein sequence ID" value="BBB27532.1"/>
    <property type="molecule type" value="Genomic_DNA"/>
</dbReference>
<dbReference type="SMART" id="SM00267">
    <property type="entry name" value="GGDEF"/>
    <property type="match status" value="1"/>
</dbReference>
<dbReference type="InterPro" id="IPR043128">
    <property type="entry name" value="Rev_trsase/Diguanyl_cyclase"/>
</dbReference>
<dbReference type="CDD" id="cd00130">
    <property type="entry name" value="PAS"/>
    <property type="match status" value="1"/>
</dbReference>
<dbReference type="Gene3D" id="3.30.450.20">
    <property type="entry name" value="PAS domain"/>
    <property type="match status" value="1"/>
</dbReference>
<dbReference type="CDD" id="cd01949">
    <property type="entry name" value="GGDEF"/>
    <property type="match status" value="1"/>
</dbReference>
<dbReference type="GO" id="GO:0071111">
    <property type="term" value="F:cyclic-guanylate-specific phosphodiesterase activity"/>
    <property type="evidence" value="ECO:0007669"/>
    <property type="project" value="InterPro"/>
</dbReference>
<feature type="domain" description="GGDEF" evidence="4">
    <location>
        <begin position="315"/>
        <end position="450"/>
    </location>
</feature>
<accession>A0A7R6PCK8</accession>
<dbReference type="SUPFAM" id="SSF141868">
    <property type="entry name" value="EAL domain-like"/>
    <property type="match status" value="1"/>
</dbReference>
<dbReference type="PROSITE" id="PS50112">
    <property type="entry name" value="PAS"/>
    <property type="match status" value="1"/>
</dbReference>
<dbReference type="InterPro" id="IPR035965">
    <property type="entry name" value="PAS-like_dom_sf"/>
</dbReference>
<evidence type="ECO:0000259" key="3">
    <source>
        <dbReference type="PROSITE" id="PS50883"/>
    </source>
</evidence>
<evidence type="ECO:0000259" key="2">
    <source>
        <dbReference type="PROSITE" id="PS50112"/>
    </source>
</evidence>
<dbReference type="Gene3D" id="3.20.20.450">
    <property type="entry name" value="EAL domain"/>
    <property type="match status" value="1"/>
</dbReference>
<sequence length="711" mass="79934">MSGQAATGTPDALLKRIISEKRQRLRKNVHILFLGLTAEEADPIITLLRGARLAPRGQQVQSEEEFNEALSERAWDLILSPQVEGKFTAKEASQVLQRLNKDIPIIQLVPKNSSQKLLQGLKARMATVISLDEQELLLIQIRRQLEHLENRRQLRIAEAQLAEAEKHCQQLAALSELPISYLSYDFISEYINPAFCELFGLEENAVSQGEQLDKFIAMKDRDQLKTSLQEALENDHPIKADLTGRRIDGTNFQAAFSIQHARYLHQDCLQVIISPDSRQNDKSFENFDPATRLYDRDYMINSLEKAVHKALPGGADCSLLYVKFDNYNSLQSELGATGSDIVLADVAELFRNKINKAHICARLEGGVFAVLFHDPNPEKALKLADLLCQSVTKLNINVTGTTVQTSCSIGICTINDNAPHFMELLNRARIAADEVGSKGHKGNGVKLFELAADDTDDGIDNSAINTICDALDNDQFRILFQPIVGLTTANGLGNYEVFLRLNKNDSEEGLSPNVFLTTMDHAETSIRLDKWVIEHAFIRIAEKLKEQQRSRVFINLTARFYQDSDVLNWVADQLKAYRIPADLIVFQVSESDLSTSQAQAETFRAGLKKLGCKFCIKHFGVSANRELLRKKLRPDLVKLDGSFIQDLNTSTDTDKAFAAMIKELKKSKIISIAPLVEDTRLMGRLWKLGVDYIQGYYLQPPGKEMDYDFFD</sequence>
<dbReference type="Proteomes" id="UP000595663">
    <property type="component" value="Chromosome"/>
</dbReference>
<dbReference type="NCBIfam" id="TIGR00229">
    <property type="entry name" value="sensory_box"/>
    <property type="match status" value="1"/>
</dbReference>
<dbReference type="Pfam" id="PF00563">
    <property type="entry name" value="EAL"/>
    <property type="match status" value="1"/>
</dbReference>
<dbReference type="PROSITE" id="PS50887">
    <property type="entry name" value="GGDEF"/>
    <property type="match status" value="1"/>
</dbReference>
<evidence type="ECO:0000259" key="4">
    <source>
        <dbReference type="PROSITE" id="PS50887"/>
    </source>
</evidence>
<keyword evidence="1" id="KW-0175">Coiled coil</keyword>
<evidence type="ECO:0000313" key="6">
    <source>
        <dbReference type="Proteomes" id="UP000595663"/>
    </source>
</evidence>
<evidence type="ECO:0000256" key="1">
    <source>
        <dbReference type="SAM" id="Coils"/>
    </source>
</evidence>
<organism evidence="5 6">
    <name type="scientific">Amphritea japonica ATCC BAA-1530</name>
    <dbReference type="NCBI Taxonomy" id="1278309"/>
    <lineage>
        <taxon>Bacteria</taxon>
        <taxon>Pseudomonadati</taxon>
        <taxon>Pseudomonadota</taxon>
        <taxon>Gammaproteobacteria</taxon>
        <taxon>Oceanospirillales</taxon>
        <taxon>Oceanospirillaceae</taxon>
        <taxon>Amphritea</taxon>
    </lineage>
</organism>
<dbReference type="InterPro" id="IPR035919">
    <property type="entry name" value="EAL_sf"/>
</dbReference>
<dbReference type="InterPro" id="IPR000160">
    <property type="entry name" value="GGDEF_dom"/>
</dbReference>
<name>A0A7R6PCK8_9GAMM</name>
<dbReference type="PANTHER" id="PTHR33121:SF23">
    <property type="entry name" value="CYCLIC DI-GMP PHOSPHODIESTERASE PDEB"/>
    <property type="match status" value="1"/>
</dbReference>
<evidence type="ECO:0000313" key="5">
    <source>
        <dbReference type="EMBL" id="BBB27532.1"/>
    </source>
</evidence>
<feature type="domain" description="PAS" evidence="2">
    <location>
        <begin position="190"/>
        <end position="235"/>
    </location>
</feature>
<dbReference type="PROSITE" id="PS50883">
    <property type="entry name" value="EAL"/>
    <property type="match status" value="1"/>
</dbReference>
<feature type="domain" description="EAL" evidence="3">
    <location>
        <begin position="460"/>
        <end position="711"/>
    </location>
</feature>
<reference evidence="5 6" key="1">
    <citation type="journal article" date="2008" name="Int. J. Syst. Evol. Microbiol.">
        <title>Amphritea japonica sp. nov. and Amphritea balenae sp. nov., isolated from the sediment adjacent to sperm whale carcasses off Kagoshima, Japan.</title>
        <authorList>
            <person name="Miyazaki M."/>
            <person name="Nogi Y."/>
            <person name="Fujiwara Y."/>
            <person name="Kawato M."/>
            <person name="Nagahama T."/>
            <person name="Kubokawa K."/>
            <person name="Horikoshi K."/>
        </authorList>
    </citation>
    <scope>NUCLEOTIDE SEQUENCE [LARGE SCALE GENOMIC DNA]</scope>
    <source>
        <strain evidence="5 6">ATCC BAA-1530</strain>
    </source>
</reference>
<dbReference type="InterPro" id="IPR001633">
    <property type="entry name" value="EAL_dom"/>
</dbReference>
<dbReference type="SUPFAM" id="SSF55073">
    <property type="entry name" value="Nucleotide cyclase"/>
    <property type="match status" value="1"/>
</dbReference>
<feature type="coiled-coil region" evidence="1">
    <location>
        <begin position="131"/>
        <end position="174"/>
    </location>
</feature>
<proteinExistence type="predicted"/>
<dbReference type="PANTHER" id="PTHR33121">
    <property type="entry name" value="CYCLIC DI-GMP PHOSPHODIESTERASE PDEF"/>
    <property type="match status" value="1"/>
</dbReference>
<gene>
    <name evidence="5" type="ORF">AMJAP_2946</name>
</gene>